<dbReference type="Proteomes" id="UP000481033">
    <property type="component" value="Unassembled WGS sequence"/>
</dbReference>
<name>A0A6M0RII4_9CYAN</name>
<sequence>MMVCMTAITRRLMISIMVPCLSFIGSCVVEDSVSSQVIAEQTQASNNMEQGIQGKVIQLSGDFMPQLGATGESQNSQSALATNVWVFTGKIQPEILDPQWISTVNARDHAQLLQVVESDSNGEFSIALEPGVYTLFSQNNEALYLNSFDGEGYYASVDVKTGAISAVELVNSEGAVF</sequence>
<protein>
    <recommendedName>
        <fullName evidence="4">Carboxypeptidase regulatory-like domain-containing protein</fullName>
    </recommendedName>
</protein>
<keyword evidence="3" id="KW-1185">Reference proteome</keyword>
<organism evidence="2 3">
    <name type="scientific">Adonisia turfae CCMR0081</name>
    <dbReference type="NCBI Taxonomy" id="2292702"/>
    <lineage>
        <taxon>Bacteria</taxon>
        <taxon>Bacillati</taxon>
        <taxon>Cyanobacteriota</taxon>
        <taxon>Adonisia</taxon>
        <taxon>Adonisia turfae</taxon>
    </lineage>
</organism>
<proteinExistence type="predicted"/>
<evidence type="ECO:0000313" key="3">
    <source>
        <dbReference type="Proteomes" id="UP000481033"/>
    </source>
</evidence>
<evidence type="ECO:0000313" key="2">
    <source>
        <dbReference type="EMBL" id="NEZ55592.1"/>
    </source>
</evidence>
<feature type="signal peptide" evidence="1">
    <location>
        <begin position="1"/>
        <end position="29"/>
    </location>
</feature>
<evidence type="ECO:0000256" key="1">
    <source>
        <dbReference type="SAM" id="SignalP"/>
    </source>
</evidence>
<dbReference type="AlphaFoldDB" id="A0A6M0RII4"/>
<keyword evidence="1" id="KW-0732">Signal</keyword>
<feature type="chain" id="PRO_5026722789" description="Carboxypeptidase regulatory-like domain-containing protein" evidence="1">
    <location>
        <begin position="30"/>
        <end position="177"/>
    </location>
</feature>
<reference evidence="2 3" key="1">
    <citation type="journal article" date="2020" name="Microb. Ecol.">
        <title>Ecogenomics of the Marine Benthic Filamentous Cyanobacterium Adonisia.</title>
        <authorList>
            <person name="Walter J.M."/>
            <person name="Coutinho F.H."/>
            <person name="Leomil L."/>
            <person name="Hargreaves P.I."/>
            <person name="Campeao M.E."/>
            <person name="Vieira V.V."/>
            <person name="Silva B.S."/>
            <person name="Fistarol G.O."/>
            <person name="Salomon P.S."/>
            <person name="Sawabe T."/>
            <person name="Mino S."/>
            <person name="Hosokawa M."/>
            <person name="Miyashita H."/>
            <person name="Maruyama F."/>
            <person name="van Verk M.C."/>
            <person name="Dutilh B.E."/>
            <person name="Thompson C.C."/>
            <person name="Thompson F.L."/>
        </authorList>
    </citation>
    <scope>NUCLEOTIDE SEQUENCE [LARGE SCALE GENOMIC DNA]</scope>
    <source>
        <strain evidence="2 3">CCMR0081</strain>
    </source>
</reference>
<accession>A0A6M0RII4</accession>
<gene>
    <name evidence="2" type="ORF">DXZ20_07895</name>
</gene>
<dbReference type="EMBL" id="QXHD01000004">
    <property type="protein sequence ID" value="NEZ55592.1"/>
    <property type="molecule type" value="Genomic_DNA"/>
</dbReference>
<evidence type="ECO:0008006" key="4">
    <source>
        <dbReference type="Google" id="ProtNLM"/>
    </source>
</evidence>
<comment type="caution">
    <text evidence="2">The sequence shown here is derived from an EMBL/GenBank/DDBJ whole genome shotgun (WGS) entry which is preliminary data.</text>
</comment>